<evidence type="ECO:0000259" key="1">
    <source>
        <dbReference type="Pfam" id="PF00582"/>
    </source>
</evidence>
<gene>
    <name evidence="2" type="ORF">FHR24_003003</name>
</gene>
<name>A0ABX0UCF3_9FLAO</name>
<feature type="domain" description="UspA" evidence="1">
    <location>
        <begin position="3"/>
        <end position="46"/>
    </location>
</feature>
<accession>A0ABX0UCF3</accession>
<protein>
    <recommendedName>
        <fullName evidence="1">UspA domain-containing protein</fullName>
    </recommendedName>
</protein>
<proteinExistence type="predicted"/>
<evidence type="ECO:0000313" key="2">
    <source>
        <dbReference type="EMBL" id="NIJ46515.1"/>
    </source>
</evidence>
<evidence type="ECO:0000313" key="3">
    <source>
        <dbReference type="Proteomes" id="UP000745859"/>
    </source>
</evidence>
<dbReference type="Gene3D" id="3.40.50.12370">
    <property type="match status" value="1"/>
</dbReference>
<keyword evidence="3" id="KW-1185">Reference proteome</keyword>
<dbReference type="CDD" id="cd00293">
    <property type="entry name" value="USP-like"/>
    <property type="match status" value="1"/>
</dbReference>
<organism evidence="2 3">
    <name type="scientific">Wenyingzhuangia heitensis</name>
    <dbReference type="NCBI Taxonomy" id="1487859"/>
    <lineage>
        <taxon>Bacteria</taxon>
        <taxon>Pseudomonadati</taxon>
        <taxon>Bacteroidota</taxon>
        <taxon>Flavobacteriia</taxon>
        <taxon>Flavobacteriales</taxon>
        <taxon>Flavobacteriaceae</taxon>
        <taxon>Wenyingzhuangia</taxon>
    </lineage>
</organism>
<dbReference type="EMBL" id="JAASQL010000007">
    <property type="protein sequence ID" value="NIJ46515.1"/>
    <property type="molecule type" value="Genomic_DNA"/>
</dbReference>
<reference evidence="2 3" key="1">
    <citation type="submission" date="2020-03" db="EMBL/GenBank/DDBJ databases">
        <title>Genomic Encyclopedia of Type Strains, Phase IV (KMG-IV): sequencing the most valuable type-strain genomes for metagenomic binning, comparative biology and taxonomic classification.</title>
        <authorList>
            <person name="Goeker M."/>
        </authorList>
    </citation>
    <scope>NUCLEOTIDE SEQUENCE [LARGE SCALE GENOMIC DNA]</scope>
    <source>
        <strain evidence="2 3">DSM 101599</strain>
    </source>
</reference>
<dbReference type="Proteomes" id="UP000745859">
    <property type="component" value="Unassembled WGS sequence"/>
</dbReference>
<dbReference type="Pfam" id="PF00582">
    <property type="entry name" value="Usp"/>
    <property type="match status" value="1"/>
</dbReference>
<dbReference type="InterPro" id="IPR006016">
    <property type="entry name" value="UspA"/>
</dbReference>
<comment type="caution">
    <text evidence="2">The sequence shown here is derived from an EMBL/GenBank/DDBJ whole genome shotgun (WGS) entry which is preliminary data.</text>
</comment>
<dbReference type="SUPFAM" id="SSF52402">
    <property type="entry name" value="Adenine nucleotide alpha hydrolases-like"/>
    <property type="match status" value="1"/>
</dbReference>
<sequence length="201" mass="23000">MSKICEENKIDLLILGAVKREKLMKHYLGSVARKLTKKVKCSVLLIMNQSQKEIYKKHIVVNGLESEKSHETISTAFYVANSLSSKKITIVEEINNTEVKVDDDRSLRRAAINHERKTHQENLRVKKILKVIPKEFKEPIDIKLQGIFGKSGYSIGHYARVVRSELLIMHTPTHLNFVKKIVANDLSFILSELPTDVLIIK</sequence>